<sequence length="282" mass="31854">MNIDQDRHMLIVYDNVGNQFRQNAVQNVGHLVGQNAVQNQGIQNIRNQNGLSVVPGIANQHRNENVIAAQAECNSNGINGNPIRCYNRQREGIQLNSEEFDFMAAAGAYDEIEEVNENCTLKDNLQQASTSGTQTDNALVYDSDGSAEVHHSEKCYDNDKFNMFTQEEQHTELLEPIPEPHQVQQNDSNVNFKVSNLEQGWGTVEQHPATVEETHAYFESLYNNLAIEVEKVNTKMALGYQNPFYLKQAQQKQQSLYNGKVILEKHDPPAMYGLEETLQLAQ</sequence>
<proteinExistence type="predicted"/>
<gene>
    <name evidence="1" type="ORF">Tci_474896</name>
</gene>
<comment type="caution">
    <text evidence="1">The sequence shown here is derived from an EMBL/GenBank/DDBJ whole genome shotgun (WGS) entry which is preliminary data.</text>
</comment>
<reference evidence="1" key="1">
    <citation type="journal article" date="2019" name="Sci. Rep.">
        <title>Draft genome of Tanacetum cinerariifolium, the natural source of mosquito coil.</title>
        <authorList>
            <person name="Yamashiro T."/>
            <person name="Shiraishi A."/>
            <person name="Satake H."/>
            <person name="Nakayama K."/>
        </authorList>
    </citation>
    <scope>NUCLEOTIDE SEQUENCE</scope>
</reference>
<evidence type="ECO:0000313" key="1">
    <source>
        <dbReference type="EMBL" id="GEZ02923.1"/>
    </source>
</evidence>
<accession>A0A699I3H5</accession>
<dbReference type="EMBL" id="BKCJ010233570">
    <property type="protein sequence ID" value="GEZ02923.1"/>
    <property type="molecule type" value="Genomic_DNA"/>
</dbReference>
<dbReference type="AlphaFoldDB" id="A0A699I3H5"/>
<name>A0A699I3H5_TANCI</name>
<protein>
    <submittedName>
        <fullName evidence="1">Uncharacterized protein</fullName>
    </submittedName>
</protein>
<organism evidence="1">
    <name type="scientific">Tanacetum cinerariifolium</name>
    <name type="common">Dalmatian daisy</name>
    <name type="synonym">Chrysanthemum cinerariifolium</name>
    <dbReference type="NCBI Taxonomy" id="118510"/>
    <lineage>
        <taxon>Eukaryota</taxon>
        <taxon>Viridiplantae</taxon>
        <taxon>Streptophyta</taxon>
        <taxon>Embryophyta</taxon>
        <taxon>Tracheophyta</taxon>
        <taxon>Spermatophyta</taxon>
        <taxon>Magnoliopsida</taxon>
        <taxon>eudicotyledons</taxon>
        <taxon>Gunneridae</taxon>
        <taxon>Pentapetalae</taxon>
        <taxon>asterids</taxon>
        <taxon>campanulids</taxon>
        <taxon>Asterales</taxon>
        <taxon>Asteraceae</taxon>
        <taxon>Asteroideae</taxon>
        <taxon>Anthemideae</taxon>
        <taxon>Anthemidinae</taxon>
        <taxon>Tanacetum</taxon>
    </lineage>
</organism>